<sequence length="963" mass="108604">MSETSAKKLTQDQLKELRKHLARFKKDASYKRPRNTPMAKDFGEISDYLDGYDTANDKISFLYKKLPTNEQKEHSLLICKRIAVVNRLMDYLWRIHQKSVQVTRSSFISIPVYDMKTVEQLVNVMVIEGVYSCLPDGVGIPLEKRRMKNFTVPLEIHAVPFTKGIPILDSIVSTLIKIFSEKSDLRDLIQVGSGFTDALTSAIVLTINPSNSKKDKEKYSGYVKILEDASSTYQLFSLYTLLIAASGPSSRRNALSALFRSFVLERLSKLLVERSNSGVQAMIDVVMGLRNDDNIDISRISQVVKVIVSCKPKHMDDAEYFNNICGQLYDLLVFVNRPVMTTIAAAVIKSLFDKNPKIVTDFLFKRVWQAFNPELASHSPDAIVLTSEVQLNNAFNVAISFSRQLISQDFSNTMFKPLIVPLWGYLIYQKKQKKDFILVEETLVSVLSLEQRQDGFEMLSILVDNLYSLQGSNWQFAEGDNGLTIIKEVLSDDKAAQFENHFLSILDDVDLSLELFSDLLRSLYAHDPEKLDFVFTRALKKWMVTSDDTHQLLEGDDDPVEMLMNLKLVQMIVENFKDELAASPDGLLEFVMLLLSKKSTGSSSTIPLGAPDSDDEDEIDNSRQDNEAVNTALDILSTVLSVITASNSFTKNTLKLLKQLDEALSLSDEYASYGPLKDQVKILVAKSSSLETKDNIKKKEEDRLLEKAMKSINDPVPAVRIYGMQLVRQLVHPSVNKVSINFAMKMHLNQLKDEEPFVYFNAIKGMETLLSMNVKQVLPECVKIYAGIAKNPVSLDERLRIGEVFVRYFEKTSSSITEETISTLLVPLMALVSKKEGNKPVDNRLRMSAMSIIGSICHNVPIPELLSPFLSDVVDLITGILTFEKGIEESVMRRSAIVVISDIITSKNGLSLLGPYGARLEESLKYITENDNDVLVRNQAKEVLYIIDESFERKFEKDFSLHS</sequence>
<dbReference type="PANTHER" id="PTHR20959:SF1">
    <property type="entry name" value="TRANSPORT AND GOLGI ORGANIZATION PROTEIN 6 HOMOLOG"/>
    <property type="match status" value="1"/>
</dbReference>
<feature type="domain" description="TANGO6 HEAT repeat" evidence="5">
    <location>
        <begin position="276"/>
        <end position="522"/>
    </location>
</feature>
<evidence type="ECO:0000256" key="1">
    <source>
        <dbReference type="ARBA" id="ARBA00005724"/>
    </source>
</evidence>
<dbReference type="EMBL" id="CP064815">
    <property type="protein sequence ID" value="QPG76309.1"/>
    <property type="molecule type" value="Genomic_DNA"/>
</dbReference>
<protein>
    <submittedName>
        <fullName evidence="6">Uncharacterized protein</fullName>
    </submittedName>
</protein>
<dbReference type="InterPro" id="IPR011989">
    <property type="entry name" value="ARM-like"/>
</dbReference>
<evidence type="ECO:0000256" key="2">
    <source>
        <dbReference type="SAM" id="MobiDB-lite"/>
    </source>
</evidence>
<dbReference type="SUPFAM" id="SSF48371">
    <property type="entry name" value="ARM repeat"/>
    <property type="match status" value="1"/>
</dbReference>
<name>A0A875S9K0_EENNA</name>
<dbReference type="InterPro" id="IPR016024">
    <property type="entry name" value="ARM-type_fold"/>
</dbReference>
<gene>
    <name evidence="6" type="ORF">FOA43_003695</name>
</gene>
<organism evidence="6 7">
    <name type="scientific">Eeniella nana</name>
    <name type="common">Yeast</name>
    <name type="synonym">Brettanomyces nanus</name>
    <dbReference type="NCBI Taxonomy" id="13502"/>
    <lineage>
        <taxon>Eukaryota</taxon>
        <taxon>Fungi</taxon>
        <taxon>Dikarya</taxon>
        <taxon>Ascomycota</taxon>
        <taxon>Saccharomycotina</taxon>
        <taxon>Pichiomycetes</taxon>
        <taxon>Pichiales</taxon>
        <taxon>Pichiaceae</taxon>
        <taxon>Brettanomyces</taxon>
    </lineage>
</organism>
<keyword evidence="7" id="KW-1185">Reference proteome</keyword>
<evidence type="ECO:0000259" key="5">
    <source>
        <dbReference type="Pfam" id="PF23565"/>
    </source>
</evidence>
<feature type="domain" description="RNA polymerase II assembly factor Rtp1 C-terminal" evidence="3">
    <location>
        <begin position="923"/>
        <end position="949"/>
    </location>
</feature>
<dbReference type="Pfam" id="PF23565">
    <property type="entry name" value="ARM_TANGO6"/>
    <property type="match status" value="1"/>
</dbReference>
<dbReference type="PANTHER" id="PTHR20959">
    <property type="entry name" value="TRANSPORT AND GOLGI ORGANIZATION PROTEIN 6 FAMILY MEMBER"/>
    <property type="match status" value="1"/>
</dbReference>
<dbReference type="Pfam" id="PF10363">
    <property type="entry name" value="RTP1_C1"/>
    <property type="match status" value="1"/>
</dbReference>
<reference evidence="6" key="1">
    <citation type="submission" date="2020-10" db="EMBL/GenBank/DDBJ databases">
        <authorList>
            <person name="Roach M.J.R."/>
        </authorList>
    </citation>
    <scope>NUCLEOTIDE SEQUENCE</scope>
    <source>
        <strain evidence="6">CBS 1945</strain>
    </source>
</reference>
<evidence type="ECO:0000313" key="7">
    <source>
        <dbReference type="Proteomes" id="UP000662931"/>
    </source>
</evidence>
<dbReference type="InterPro" id="IPR019451">
    <property type="entry name" value="Rtp1_C1"/>
</dbReference>
<evidence type="ECO:0000259" key="3">
    <source>
        <dbReference type="Pfam" id="PF10304"/>
    </source>
</evidence>
<accession>A0A875S9K0</accession>
<dbReference type="GeneID" id="62197095"/>
<dbReference type="InterPro" id="IPR057407">
    <property type="entry name" value="HEAT_TANGO6"/>
</dbReference>
<proteinExistence type="inferred from homology"/>
<feature type="domain" description="RNA polymerase II assembly factor Rtp1 C-terminal" evidence="4">
    <location>
        <begin position="705"/>
        <end position="812"/>
    </location>
</feature>
<dbReference type="Proteomes" id="UP000662931">
    <property type="component" value="Chromosome 4"/>
</dbReference>
<dbReference type="OrthoDB" id="39591at2759"/>
<dbReference type="Pfam" id="PF10304">
    <property type="entry name" value="RTP1_C2"/>
    <property type="match status" value="1"/>
</dbReference>
<dbReference type="GO" id="GO:0009306">
    <property type="term" value="P:protein secretion"/>
    <property type="evidence" value="ECO:0007669"/>
    <property type="project" value="TreeGrafter"/>
</dbReference>
<evidence type="ECO:0000259" key="4">
    <source>
        <dbReference type="Pfam" id="PF10363"/>
    </source>
</evidence>
<evidence type="ECO:0000313" key="6">
    <source>
        <dbReference type="EMBL" id="QPG76309.1"/>
    </source>
</evidence>
<comment type="similarity">
    <text evidence="1">Belongs to the Tango6 family.</text>
</comment>
<dbReference type="KEGG" id="bnn:FOA43_003695"/>
<dbReference type="InterPro" id="IPR039600">
    <property type="entry name" value="TANGO6/Rtp1"/>
</dbReference>
<dbReference type="InterPro" id="IPR019414">
    <property type="entry name" value="Rtp1_C2"/>
</dbReference>
<dbReference type="Gene3D" id="1.25.10.10">
    <property type="entry name" value="Leucine-rich Repeat Variant"/>
    <property type="match status" value="1"/>
</dbReference>
<dbReference type="AlphaFoldDB" id="A0A875S9K0"/>
<dbReference type="RefSeq" id="XP_038779874.1">
    <property type="nucleotide sequence ID" value="XM_038923946.1"/>
</dbReference>
<feature type="region of interest" description="Disordered" evidence="2">
    <location>
        <begin position="601"/>
        <end position="623"/>
    </location>
</feature>